<protein>
    <submittedName>
        <fullName evidence="1">Uncharacterized protein</fullName>
    </submittedName>
</protein>
<dbReference type="STRING" id="1454006.AW14_02935"/>
<accession>A0A0C5WHW7</accession>
<dbReference type="OrthoDB" id="1440578at2"/>
<evidence type="ECO:0000313" key="1">
    <source>
        <dbReference type="EMBL" id="AJR04739.1"/>
    </source>
</evidence>
<dbReference type="RefSeq" id="WP_044637442.1">
    <property type="nucleotide sequence ID" value="NZ_CP007202.1"/>
</dbReference>
<dbReference type="AlphaFoldDB" id="A0A0C5WHW7"/>
<keyword evidence="2" id="KW-1185">Reference proteome</keyword>
<organism evidence="1 2">
    <name type="scientific">Siansivirga zeaxanthinifaciens CC-SAMT-1</name>
    <dbReference type="NCBI Taxonomy" id="1454006"/>
    <lineage>
        <taxon>Bacteria</taxon>
        <taxon>Pseudomonadati</taxon>
        <taxon>Bacteroidota</taxon>
        <taxon>Flavobacteriia</taxon>
        <taxon>Flavobacteriales</taxon>
        <taxon>Flavobacteriaceae</taxon>
        <taxon>Siansivirga</taxon>
    </lineage>
</organism>
<evidence type="ECO:0000313" key="2">
    <source>
        <dbReference type="Proteomes" id="UP000032229"/>
    </source>
</evidence>
<sequence>MKYPPIDFNYWLAKWTENVGNIPVYRNVNILPWSDFQGNLMDCENEILNIIQQDILNDEDILKVVDLINQWGGKTARMFYVQGKGNKSPRELIMSDPNLQHYKDGIELAKGNDYRAVNEFLKVYGIGHSFMGKHAQFWSNFSMVILDQKIAGTLGYKTPQLLISLNTYNEFMNHINIIRDNNELNNSVEVERALFAFHSNYFDNSNTRFRNGITDYTDQEYANCIAQILDIN</sequence>
<reference evidence="1 2" key="1">
    <citation type="submission" date="2014-02" db="EMBL/GenBank/DDBJ databases">
        <authorList>
            <person name="Young C.-C."/>
            <person name="Hameed A."/>
            <person name="Huang H.-C."/>
            <person name="Shahina M."/>
        </authorList>
    </citation>
    <scope>NUCLEOTIDE SEQUENCE [LARGE SCALE GENOMIC DNA]</scope>
    <source>
        <strain evidence="1 2">CC-SAMT-1</strain>
    </source>
</reference>
<dbReference type="KEGG" id="sze:AW14_02935"/>
<gene>
    <name evidence="1" type="ORF">AW14_02935</name>
</gene>
<dbReference type="HOGENOM" id="CLU_1194238_0_0_10"/>
<dbReference type="EMBL" id="CP007202">
    <property type="protein sequence ID" value="AJR04739.1"/>
    <property type="molecule type" value="Genomic_DNA"/>
</dbReference>
<name>A0A0C5WHW7_9FLAO</name>
<proteinExistence type="predicted"/>
<dbReference type="Proteomes" id="UP000032229">
    <property type="component" value="Chromosome"/>
</dbReference>